<evidence type="ECO:0000313" key="2">
    <source>
        <dbReference type="EMBL" id="GJT47571.1"/>
    </source>
</evidence>
<accession>A0ABQ5E9N6</accession>
<feature type="compositionally biased region" description="Pro residues" evidence="1">
    <location>
        <begin position="1"/>
        <end position="15"/>
    </location>
</feature>
<proteinExistence type="predicted"/>
<evidence type="ECO:0000313" key="3">
    <source>
        <dbReference type="Proteomes" id="UP001151760"/>
    </source>
</evidence>
<protein>
    <submittedName>
        <fullName evidence="2">Uncharacterized protein</fullName>
    </submittedName>
</protein>
<sequence>MSPSPAPPSSPPPSLLPSSSHKRSRSPSPPLSLVSPPPPPPVALVALTLVLPMDELSPERIESVEDDVETLRARLAYAEYENVALRVKVETLEQHNEVTRDLLKIAKGRITLLQLRAVAAEQQVINLQDS</sequence>
<name>A0ABQ5E9N6_9ASTR</name>
<reference evidence="2" key="2">
    <citation type="submission" date="2022-01" db="EMBL/GenBank/DDBJ databases">
        <authorList>
            <person name="Yamashiro T."/>
            <person name="Shiraishi A."/>
            <person name="Satake H."/>
            <person name="Nakayama K."/>
        </authorList>
    </citation>
    <scope>NUCLEOTIDE SEQUENCE</scope>
</reference>
<feature type="compositionally biased region" description="Pro residues" evidence="1">
    <location>
        <begin position="27"/>
        <end position="38"/>
    </location>
</feature>
<gene>
    <name evidence="2" type="ORF">Tco_0956286</name>
</gene>
<organism evidence="2 3">
    <name type="scientific">Tanacetum coccineum</name>
    <dbReference type="NCBI Taxonomy" id="301880"/>
    <lineage>
        <taxon>Eukaryota</taxon>
        <taxon>Viridiplantae</taxon>
        <taxon>Streptophyta</taxon>
        <taxon>Embryophyta</taxon>
        <taxon>Tracheophyta</taxon>
        <taxon>Spermatophyta</taxon>
        <taxon>Magnoliopsida</taxon>
        <taxon>eudicotyledons</taxon>
        <taxon>Gunneridae</taxon>
        <taxon>Pentapetalae</taxon>
        <taxon>asterids</taxon>
        <taxon>campanulids</taxon>
        <taxon>Asterales</taxon>
        <taxon>Asteraceae</taxon>
        <taxon>Asteroideae</taxon>
        <taxon>Anthemideae</taxon>
        <taxon>Anthemidinae</taxon>
        <taxon>Tanacetum</taxon>
    </lineage>
</organism>
<dbReference type="Proteomes" id="UP001151760">
    <property type="component" value="Unassembled WGS sequence"/>
</dbReference>
<feature type="region of interest" description="Disordered" evidence="1">
    <location>
        <begin position="1"/>
        <end position="38"/>
    </location>
</feature>
<reference evidence="2" key="1">
    <citation type="journal article" date="2022" name="Int. J. Mol. Sci.">
        <title>Draft Genome of Tanacetum Coccineum: Genomic Comparison of Closely Related Tanacetum-Family Plants.</title>
        <authorList>
            <person name="Yamashiro T."/>
            <person name="Shiraishi A."/>
            <person name="Nakayama K."/>
            <person name="Satake H."/>
        </authorList>
    </citation>
    <scope>NUCLEOTIDE SEQUENCE</scope>
</reference>
<evidence type="ECO:0000256" key="1">
    <source>
        <dbReference type="SAM" id="MobiDB-lite"/>
    </source>
</evidence>
<keyword evidence="3" id="KW-1185">Reference proteome</keyword>
<dbReference type="EMBL" id="BQNB010016079">
    <property type="protein sequence ID" value="GJT47571.1"/>
    <property type="molecule type" value="Genomic_DNA"/>
</dbReference>
<comment type="caution">
    <text evidence="2">The sequence shown here is derived from an EMBL/GenBank/DDBJ whole genome shotgun (WGS) entry which is preliminary data.</text>
</comment>